<evidence type="ECO:0000313" key="1">
    <source>
        <dbReference type="EMBL" id="GMH20428.1"/>
    </source>
</evidence>
<dbReference type="AlphaFoldDB" id="A0AAD3XWT8"/>
<keyword evidence="2" id="KW-1185">Reference proteome</keyword>
<protein>
    <submittedName>
        <fullName evidence="1">Uncharacterized protein</fullName>
    </submittedName>
</protein>
<dbReference type="Proteomes" id="UP001279734">
    <property type="component" value="Unassembled WGS sequence"/>
</dbReference>
<organism evidence="1 2">
    <name type="scientific">Nepenthes gracilis</name>
    <name type="common">Slender pitcher plant</name>
    <dbReference type="NCBI Taxonomy" id="150966"/>
    <lineage>
        <taxon>Eukaryota</taxon>
        <taxon>Viridiplantae</taxon>
        <taxon>Streptophyta</taxon>
        <taxon>Embryophyta</taxon>
        <taxon>Tracheophyta</taxon>
        <taxon>Spermatophyta</taxon>
        <taxon>Magnoliopsida</taxon>
        <taxon>eudicotyledons</taxon>
        <taxon>Gunneridae</taxon>
        <taxon>Pentapetalae</taxon>
        <taxon>Caryophyllales</taxon>
        <taxon>Nepenthaceae</taxon>
        <taxon>Nepenthes</taxon>
    </lineage>
</organism>
<evidence type="ECO:0000313" key="2">
    <source>
        <dbReference type="Proteomes" id="UP001279734"/>
    </source>
</evidence>
<dbReference type="EMBL" id="BSYO01000022">
    <property type="protein sequence ID" value="GMH20428.1"/>
    <property type="molecule type" value="Genomic_DNA"/>
</dbReference>
<sequence>MSTRPKYCSTRHIHISSRLINSISASGVLVRKHLGLIYITSEESNSSHKISGNSTIQAKMELGQNTTGTLAARSEATISKLPKDCIHVHISSHSQISLANILAKSVLLGPLHHLGPYHDLGHKPK</sequence>
<accession>A0AAD3XWT8</accession>
<name>A0AAD3XWT8_NEPGR</name>
<gene>
    <name evidence="1" type="ORF">Nepgr_022269</name>
</gene>
<proteinExistence type="predicted"/>
<reference evidence="1" key="1">
    <citation type="submission" date="2023-05" db="EMBL/GenBank/DDBJ databases">
        <title>Nepenthes gracilis genome sequencing.</title>
        <authorList>
            <person name="Fukushima K."/>
        </authorList>
    </citation>
    <scope>NUCLEOTIDE SEQUENCE</scope>
    <source>
        <strain evidence="1">SING2019-196</strain>
    </source>
</reference>
<comment type="caution">
    <text evidence="1">The sequence shown here is derived from an EMBL/GenBank/DDBJ whole genome shotgun (WGS) entry which is preliminary data.</text>
</comment>